<protein>
    <submittedName>
        <fullName evidence="1">Uncharacterized protein</fullName>
    </submittedName>
</protein>
<evidence type="ECO:0000313" key="2">
    <source>
        <dbReference type="Proteomes" id="UP001341840"/>
    </source>
</evidence>
<keyword evidence="2" id="KW-1185">Reference proteome</keyword>
<name>A0ABU6VMM1_9FABA</name>
<dbReference type="Proteomes" id="UP001341840">
    <property type="component" value="Unassembled WGS sequence"/>
</dbReference>
<gene>
    <name evidence="1" type="ORF">PIB30_068189</name>
</gene>
<evidence type="ECO:0000313" key="1">
    <source>
        <dbReference type="EMBL" id="MED6174344.1"/>
    </source>
</evidence>
<proteinExistence type="predicted"/>
<dbReference type="EMBL" id="JASCZI010151761">
    <property type="protein sequence ID" value="MED6174344.1"/>
    <property type="molecule type" value="Genomic_DNA"/>
</dbReference>
<sequence length="118" mass="13393">MEKSNFVPTLMLLSHKLTSQGLDFLDNPILYRSIVGGLQYTTLTHLEIAYAVNRMQPGQLILTIENLQVDIAFVLALILFFGAAENNKLLADPPQKQNIDGWQRQLLKLYGFRNCSKK</sequence>
<reference evidence="1 2" key="1">
    <citation type="journal article" date="2023" name="Plants (Basel)">
        <title>Bridging the Gap: Combining Genomics and Transcriptomics Approaches to Understand Stylosanthes scabra, an Orphan Legume from the Brazilian Caatinga.</title>
        <authorList>
            <person name="Ferreira-Neto J.R.C."/>
            <person name="da Silva M.D."/>
            <person name="Binneck E."/>
            <person name="de Melo N.F."/>
            <person name="da Silva R.H."/>
            <person name="de Melo A.L.T.M."/>
            <person name="Pandolfi V."/>
            <person name="Bustamante F.O."/>
            <person name="Brasileiro-Vidal A.C."/>
            <person name="Benko-Iseppon A.M."/>
        </authorList>
    </citation>
    <scope>NUCLEOTIDE SEQUENCE [LARGE SCALE GENOMIC DNA]</scope>
    <source>
        <tissue evidence="1">Leaves</tissue>
    </source>
</reference>
<organism evidence="1 2">
    <name type="scientific">Stylosanthes scabra</name>
    <dbReference type="NCBI Taxonomy" id="79078"/>
    <lineage>
        <taxon>Eukaryota</taxon>
        <taxon>Viridiplantae</taxon>
        <taxon>Streptophyta</taxon>
        <taxon>Embryophyta</taxon>
        <taxon>Tracheophyta</taxon>
        <taxon>Spermatophyta</taxon>
        <taxon>Magnoliopsida</taxon>
        <taxon>eudicotyledons</taxon>
        <taxon>Gunneridae</taxon>
        <taxon>Pentapetalae</taxon>
        <taxon>rosids</taxon>
        <taxon>fabids</taxon>
        <taxon>Fabales</taxon>
        <taxon>Fabaceae</taxon>
        <taxon>Papilionoideae</taxon>
        <taxon>50 kb inversion clade</taxon>
        <taxon>dalbergioids sensu lato</taxon>
        <taxon>Dalbergieae</taxon>
        <taxon>Pterocarpus clade</taxon>
        <taxon>Stylosanthes</taxon>
    </lineage>
</organism>
<comment type="caution">
    <text evidence="1">The sequence shown here is derived from an EMBL/GenBank/DDBJ whole genome shotgun (WGS) entry which is preliminary data.</text>
</comment>
<accession>A0ABU6VMM1</accession>